<dbReference type="SMART" id="SM00184">
    <property type="entry name" value="RING"/>
    <property type="match status" value="1"/>
</dbReference>
<dbReference type="InterPro" id="IPR029071">
    <property type="entry name" value="Ubiquitin-like_domsf"/>
</dbReference>
<keyword evidence="1" id="KW-0863">Zinc-finger</keyword>
<dbReference type="InterPro" id="IPR000626">
    <property type="entry name" value="Ubiquitin-like_dom"/>
</dbReference>
<name>A0A8H3LSW3_9GLOM</name>
<dbReference type="InterPro" id="IPR001841">
    <property type="entry name" value="Znf_RING"/>
</dbReference>
<evidence type="ECO:0000259" key="2">
    <source>
        <dbReference type="PROSITE" id="PS50053"/>
    </source>
</evidence>
<feature type="domain" description="RING-type" evidence="3">
    <location>
        <begin position="11"/>
        <end position="47"/>
    </location>
</feature>
<dbReference type="InterPro" id="IPR019956">
    <property type="entry name" value="Ubiquitin_dom"/>
</dbReference>
<dbReference type="AlphaFoldDB" id="A0A8H3LSW3"/>
<keyword evidence="1" id="KW-0479">Metal-binding</keyword>
<dbReference type="SUPFAM" id="SSF54236">
    <property type="entry name" value="Ubiquitin-like"/>
    <property type="match status" value="1"/>
</dbReference>
<dbReference type="InterPro" id="IPR050158">
    <property type="entry name" value="Ubiquitin_ubiquitin-like"/>
</dbReference>
<dbReference type="Proteomes" id="UP000615446">
    <property type="component" value="Unassembled WGS sequence"/>
</dbReference>
<evidence type="ECO:0000313" key="4">
    <source>
        <dbReference type="EMBL" id="GES92147.1"/>
    </source>
</evidence>
<protein>
    <submittedName>
        <fullName evidence="4">Ubiquitin isoform X5</fullName>
    </submittedName>
</protein>
<evidence type="ECO:0000256" key="1">
    <source>
        <dbReference type="PROSITE-ProRule" id="PRU00175"/>
    </source>
</evidence>
<dbReference type="InterPro" id="IPR013083">
    <property type="entry name" value="Znf_RING/FYVE/PHD"/>
</dbReference>
<dbReference type="Gene3D" id="3.10.20.90">
    <property type="entry name" value="Phosphatidylinositol 3-kinase Catalytic Subunit, Chain A, domain 1"/>
    <property type="match status" value="1"/>
</dbReference>
<feature type="domain" description="Ubiquitin-like" evidence="2">
    <location>
        <begin position="114"/>
        <end position="185"/>
    </location>
</feature>
<comment type="caution">
    <text evidence="4">The sequence shown here is derived from an EMBL/GenBank/DDBJ whole genome shotgun (WGS) entry which is preliminary data.</text>
</comment>
<accession>A0A8H3LSW3</accession>
<evidence type="ECO:0000259" key="3">
    <source>
        <dbReference type="PROSITE" id="PS50089"/>
    </source>
</evidence>
<dbReference type="PROSITE" id="PS50089">
    <property type="entry name" value="ZF_RING_2"/>
    <property type="match status" value="1"/>
</dbReference>
<dbReference type="EMBL" id="BLAL01000213">
    <property type="protein sequence ID" value="GES92147.1"/>
    <property type="molecule type" value="Genomic_DNA"/>
</dbReference>
<keyword evidence="1" id="KW-0862">Zinc</keyword>
<evidence type="ECO:0000313" key="5">
    <source>
        <dbReference type="Proteomes" id="UP000615446"/>
    </source>
</evidence>
<reference evidence="4" key="1">
    <citation type="submission" date="2019-10" db="EMBL/GenBank/DDBJ databases">
        <title>Conservation and host-specific expression of non-tandemly repeated heterogenous ribosome RNA gene in arbuscular mycorrhizal fungi.</title>
        <authorList>
            <person name="Maeda T."/>
            <person name="Kobayashi Y."/>
            <person name="Nakagawa T."/>
            <person name="Ezawa T."/>
            <person name="Yamaguchi K."/>
            <person name="Bino T."/>
            <person name="Nishimoto Y."/>
            <person name="Shigenobu S."/>
            <person name="Kawaguchi M."/>
        </authorList>
    </citation>
    <scope>NUCLEOTIDE SEQUENCE</scope>
    <source>
        <strain evidence="4">HR1</strain>
    </source>
</reference>
<dbReference type="PRINTS" id="PR00348">
    <property type="entry name" value="UBIQUITIN"/>
</dbReference>
<dbReference type="Pfam" id="PF00240">
    <property type="entry name" value="ubiquitin"/>
    <property type="match status" value="1"/>
</dbReference>
<dbReference type="SUPFAM" id="SSF57850">
    <property type="entry name" value="RING/U-box"/>
    <property type="match status" value="1"/>
</dbReference>
<gene>
    <name evidence="4" type="ORF">RCL2_001893500</name>
</gene>
<dbReference type="PROSITE" id="PS50053">
    <property type="entry name" value="UBIQUITIN_2"/>
    <property type="match status" value="1"/>
</dbReference>
<dbReference type="GO" id="GO:0008270">
    <property type="term" value="F:zinc ion binding"/>
    <property type="evidence" value="ECO:0007669"/>
    <property type="project" value="UniProtKB-KW"/>
</dbReference>
<sequence length="350" mass="40714">MSEDSNKSLQCNVCKELKNNPRETKCCHKLYCQDCIQKMRDICPTCQKKTNFEENHIASQLIRNKLGDDSVTGNYRIIHIYIFKALQWIGFDLSRNDPDTNPDRNDPDTSDKVFRITILNLLDKKIDVYVEPSDTVEILKLKVYEKDGTAPEYQRLIFLGKQLEDRKAISDYKIRKDDTIHLVNRFNSVKNVILYLSFWRDFLLYAKIFDTINNNILVVKMLQQPFTCLTLKDSPNRRMRFNSKIIRSSNVSLISILRLFSLVLKVVSRSLVKIINEISHCVSPLWSIFYVRSIKGLCEAYPSGSGMIILSCIMALTKNFLIDNLLDCDRRMVVYYTVDILVYSTLLQIS</sequence>
<dbReference type="Gene3D" id="3.30.40.10">
    <property type="entry name" value="Zinc/RING finger domain, C3HC4 (zinc finger)"/>
    <property type="match status" value="1"/>
</dbReference>
<dbReference type="PANTHER" id="PTHR10666">
    <property type="entry name" value="UBIQUITIN"/>
    <property type="match status" value="1"/>
</dbReference>
<dbReference type="SMART" id="SM00213">
    <property type="entry name" value="UBQ"/>
    <property type="match status" value="1"/>
</dbReference>
<organism evidence="4 5">
    <name type="scientific">Rhizophagus clarus</name>
    <dbReference type="NCBI Taxonomy" id="94130"/>
    <lineage>
        <taxon>Eukaryota</taxon>
        <taxon>Fungi</taxon>
        <taxon>Fungi incertae sedis</taxon>
        <taxon>Mucoromycota</taxon>
        <taxon>Glomeromycotina</taxon>
        <taxon>Glomeromycetes</taxon>
        <taxon>Glomerales</taxon>
        <taxon>Glomeraceae</taxon>
        <taxon>Rhizophagus</taxon>
    </lineage>
</organism>
<dbReference type="OrthoDB" id="419317at2759"/>
<proteinExistence type="predicted"/>